<comment type="caution">
    <text evidence="2">The sequence shown here is derived from an EMBL/GenBank/DDBJ whole genome shotgun (WGS) entry which is preliminary data.</text>
</comment>
<dbReference type="EMBL" id="ANMG01000078">
    <property type="protein sequence ID" value="EMD23211.1"/>
    <property type="molecule type" value="Genomic_DNA"/>
</dbReference>
<accession>M2Q947</accession>
<proteinExistence type="predicted"/>
<reference evidence="2 3" key="1">
    <citation type="submission" date="2012-10" db="EMBL/GenBank/DDBJ databases">
        <title>Genome assembly of Amycolatopsis azurea DSM 43854.</title>
        <authorList>
            <person name="Khatri I."/>
            <person name="Kaur I."/>
            <person name="Subramanian S."/>
            <person name="Mayilraj S."/>
        </authorList>
    </citation>
    <scope>NUCLEOTIDE SEQUENCE [LARGE SCALE GENOMIC DNA]</scope>
    <source>
        <strain evidence="2 3">DSM 43854</strain>
    </source>
</reference>
<evidence type="ECO:0000256" key="1">
    <source>
        <dbReference type="SAM" id="MobiDB-lite"/>
    </source>
</evidence>
<gene>
    <name evidence="2" type="ORF">C791_7451</name>
</gene>
<dbReference type="PATRIC" id="fig|1238180.3.peg.7053"/>
<dbReference type="Proteomes" id="UP000014137">
    <property type="component" value="Unassembled WGS sequence"/>
</dbReference>
<feature type="compositionally biased region" description="Low complexity" evidence="1">
    <location>
        <begin position="18"/>
        <end position="32"/>
    </location>
</feature>
<evidence type="ECO:0000313" key="3">
    <source>
        <dbReference type="Proteomes" id="UP000014137"/>
    </source>
</evidence>
<dbReference type="AlphaFoldDB" id="M2Q947"/>
<protein>
    <submittedName>
        <fullName evidence="2">Uncharacterized protein</fullName>
    </submittedName>
</protein>
<name>M2Q947_9PSEU</name>
<feature type="region of interest" description="Disordered" evidence="1">
    <location>
        <begin position="1"/>
        <end position="52"/>
    </location>
</feature>
<sequence>MAFATPSTRGRAEGRRGMSGSRAPRPGRSPSRTWRSGLIEQKGKGVLAEPMR</sequence>
<organism evidence="2 3">
    <name type="scientific">Amycolatopsis azurea DSM 43854</name>
    <dbReference type="NCBI Taxonomy" id="1238180"/>
    <lineage>
        <taxon>Bacteria</taxon>
        <taxon>Bacillati</taxon>
        <taxon>Actinomycetota</taxon>
        <taxon>Actinomycetes</taxon>
        <taxon>Pseudonocardiales</taxon>
        <taxon>Pseudonocardiaceae</taxon>
        <taxon>Amycolatopsis</taxon>
    </lineage>
</organism>
<evidence type="ECO:0000313" key="2">
    <source>
        <dbReference type="EMBL" id="EMD23211.1"/>
    </source>
</evidence>